<evidence type="ECO:0000313" key="2">
    <source>
        <dbReference type="EMBL" id="KAL0161497.1"/>
    </source>
</evidence>
<feature type="non-terminal residue" evidence="2">
    <location>
        <position position="1"/>
    </location>
</feature>
<reference evidence="2 3" key="1">
    <citation type="submission" date="2024-05" db="EMBL/GenBank/DDBJ databases">
        <title>Genome sequencing and assembly of Indian major carp, Cirrhinus mrigala (Hamilton, 1822).</title>
        <authorList>
            <person name="Mohindra V."/>
            <person name="Chowdhury L.M."/>
            <person name="Lal K."/>
            <person name="Jena J.K."/>
        </authorList>
    </citation>
    <scope>NUCLEOTIDE SEQUENCE [LARGE SCALE GENOMIC DNA]</scope>
    <source>
        <strain evidence="2">CM1030</strain>
        <tissue evidence="2">Blood</tissue>
    </source>
</reference>
<dbReference type="EMBL" id="JAMKFB020000022">
    <property type="protein sequence ID" value="KAL0161497.1"/>
    <property type="molecule type" value="Genomic_DNA"/>
</dbReference>
<sequence length="105" mass="11554">LTLEICCVSNLGLRVNWEKSKLSPVQSISFLCMELDSVNMTARLTSKHVESMLNCLKLFRHKTAAPGAHGSRSHSNATRPAPYETASALATRPNPEMVMAPQFLL</sequence>
<protein>
    <submittedName>
        <fullName evidence="2">Uncharacterized protein</fullName>
    </submittedName>
</protein>
<evidence type="ECO:0000256" key="1">
    <source>
        <dbReference type="SAM" id="MobiDB-lite"/>
    </source>
</evidence>
<dbReference type="AlphaFoldDB" id="A0ABD0NIM7"/>
<name>A0ABD0NIM7_CIRMR</name>
<evidence type="ECO:0000313" key="3">
    <source>
        <dbReference type="Proteomes" id="UP001529510"/>
    </source>
</evidence>
<organism evidence="2 3">
    <name type="scientific">Cirrhinus mrigala</name>
    <name type="common">Mrigala</name>
    <dbReference type="NCBI Taxonomy" id="683832"/>
    <lineage>
        <taxon>Eukaryota</taxon>
        <taxon>Metazoa</taxon>
        <taxon>Chordata</taxon>
        <taxon>Craniata</taxon>
        <taxon>Vertebrata</taxon>
        <taxon>Euteleostomi</taxon>
        <taxon>Actinopterygii</taxon>
        <taxon>Neopterygii</taxon>
        <taxon>Teleostei</taxon>
        <taxon>Ostariophysi</taxon>
        <taxon>Cypriniformes</taxon>
        <taxon>Cyprinidae</taxon>
        <taxon>Labeoninae</taxon>
        <taxon>Labeonini</taxon>
        <taxon>Cirrhinus</taxon>
    </lineage>
</organism>
<dbReference type="Proteomes" id="UP001529510">
    <property type="component" value="Unassembled WGS sequence"/>
</dbReference>
<keyword evidence="3" id="KW-1185">Reference proteome</keyword>
<comment type="caution">
    <text evidence="2">The sequence shown here is derived from an EMBL/GenBank/DDBJ whole genome shotgun (WGS) entry which is preliminary data.</text>
</comment>
<feature type="region of interest" description="Disordered" evidence="1">
    <location>
        <begin position="65"/>
        <end position="90"/>
    </location>
</feature>
<feature type="non-terminal residue" evidence="2">
    <location>
        <position position="105"/>
    </location>
</feature>
<gene>
    <name evidence="2" type="ORF">M9458_045222</name>
</gene>
<proteinExistence type="predicted"/>
<accession>A0ABD0NIM7</accession>